<dbReference type="Proteomes" id="UP000054166">
    <property type="component" value="Unassembled WGS sequence"/>
</dbReference>
<feature type="compositionally biased region" description="Basic and acidic residues" evidence="1">
    <location>
        <begin position="65"/>
        <end position="74"/>
    </location>
</feature>
<proteinExistence type="predicted"/>
<dbReference type="AlphaFoldDB" id="A0A0C3C8P7"/>
<dbReference type="InParanoid" id="A0A0C3C8P7"/>
<dbReference type="HOGENOM" id="CLU_1235429_0_0_1"/>
<evidence type="ECO:0000256" key="1">
    <source>
        <dbReference type="SAM" id="MobiDB-lite"/>
    </source>
</evidence>
<sequence>MNAEETARLALRSDLPRVTEIHTAAVKKEEETPVSIADEGSYQPPNALLESVALLEASRIKIRDQHARGVKPEPDSTGGIVESEYQPSSAWIETMQLHQLNQRHRDVAVAVKVEPDRDRYTSHRRQEYGSVKTEPALLDSIPGGPPQGLYHGRPPSAKSAPAPASVKHEHTHSADRVPIPAVPQATLDPRRRPVNNPPKRLKEEDEEGGINNVGLVKKMRVARN</sequence>
<feature type="compositionally biased region" description="Low complexity" evidence="1">
    <location>
        <begin position="154"/>
        <end position="165"/>
    </location>
</feature>
<feature type="region of interest" description="Disordered" evidence="1">
    <location>
        <begin position="65"/>
        <end position="85"/>
    </location>
</feature>
<feature type="compositionally biased region" description="Basic and acidic residues" evidence="1">
    <location>
        <begin position="114"/>
        <end position="127"/>
    </location>
</feature>
<reference evidence="3" key="2">
    <citation type="submission" date="2015-01" db="EMBL/GenBank/DDBJ databases">
        <title>Evolutionary Origins and Diversification of the Mycorrhizal Mutualists.</title>
        <authorList>
            <consortium name="DOE Joint Genome Institute"/>
            <consortium name="Mycorrhizal Genomics Consortium"/>
            <person name="Kohler A."/>
            <person name="Kuo A."/>
            <person name="Nagy L.G."/>
            <person name="Floudas D."/>
            <person name="Copeland A."/>
            <person name="Barry K.W."/>
            <person name="Cichocki N."/>
            <person name="Veneault-Fourrey C."/>
            <person name="LaButti K."/>
            <person name="Lindquist E.A."/>
            <person name="Lipzen A."/>
            <person name="Lundell T."/>
            <person name="Morin E."/>
            <person name="Murat C."/>
            <person name="Riley R."/>
            <person name="Ohm R."/>
            <person name="Sun H."/>
            <person name="Tunlid A."/>
            <person name="Henrissat B."/>
            <person name="Grigoriev I.V."/>
            <person name="Hibbett D.S."/>
            <person name="Martin F."/>
        </authorList>
    </citation>
    <scope>NUCLEOTIDE SEQUENCE [LARGE SCALE GENOMIC DNA]</scope>
    <source>
        <strain evidence="3">F 1598</strain>
    </source>
</reference>
<evidence type="ECO:0000313" key="3">
    <source>
        <dbReference type="Proteomes" id="UP000054166"/>
    </source>
</evidence>
<protein>
    <submittedName>
        <fullName evidence="2">Uncharacterized protein</fullName>
    </submittedName>
</protein>
<accession>A0A0C3C8P7</accession>
<name>A0A0C3C8P7_PILCF</name>
<keyword evidence="3" id="KW-1185">Reference proteome</keyword>
<dbReference type="EMBL" id="KN832983">
    <property type="protein sequence ID" value="KIM86072.1"/>
    <property type="molecule type" value="Genomic_DNA"/>
</dbReference>
<reference evidence="2 3" key="1">
    <citation type="submission" date="2014-04" db="EMBL/GenBank/DDBJ databases">
        <authorList>
            <consortium name="DOE Joint Genome Institute"/>
            <person name="Kuo A."/>
            <person name="Tarkka M."/>
            <person name="Buscot F."/>
            <person name="Kohler A."/>
            <person name="Nagy L.G."/>
            <person name="Floudas D."/>
            <person name="Copeland A."/>
            <person name="Barry K.W."/>
            <person name="Cichocki N."/>
            <person name="Veneault-Fourrey C."/>
            <person name="LaButti K."/>
            <person name="Lindquist E.A."/>
            <person name="Lipzen A."/>
            <person name="Lundell T."/>
            <person name="Morin E."/>
            <person name="Murat C."/>
            <person name="Sun H."/>
            <person name="Tunlid A."/>
            <person name="Henrissat B."/>
            <person name="Grigoriev I.V."/>
            <person name="Hibbett D.S."/>
            <person name="Martin F."/>
            <person name="Nordberg H.P."/>
            <person name="Cantor M.N."/>
            <person name="Hua S.X."/>
        </authorList>
    </citation>
    <scope>NUCLEOTIDE SEQUENCE [LARGE SCALE GENOMIC DNA]</scope>
    <source>
        <strain evidence="2 3">F 1598</strain>
    </source>
</reference>
<feature type="compositionally biased region" description="Basic and acidic residues" evidence="1">
    <location>
        <begin position="166"/>
        <end position="175"/>
    </location>
</feature>
<organism evidence="2 3">
    <name type="scientific">Piloderma croceum (strain F 1598)</name>
    <dbReference type="NCBI Taxonomy" id="765440"/>
    <lineage>
        <taxon>Eukaryota</taxon>
        <taxon>Fungi</taxon>
        <taxon>Dikarya</taxon>
        <taxon>Basidiomycota</taxon>
        <taxon>Agaricomycotina</taxon>
        <taxon>Agaricomycetes</taxon>
        <taxon>Agaricomycetidae</taxon>
        <taxon>Atheliales</taxon>
        <taxon>Atheliaceae</taxon>
        <taxon>Piloderma</taxon>
    </lineage>
</organism>
<evidence type="ECO:0000313" key="2">
    <source>
        <dbReference type="EMBL" id="KIM86072.1"/>
    </source>
</evidence>
<gene>
    <name evidence="2" type="ORF">PILCRDRAFT_816626</name>
</gene>
<feature type="region of interest" description="Disordered" evidence="1">
    <location>
        <begin position="114"/>
        <end position="224"/>
    </location>
</feature>